<accession>A0AAE1U7Q4</accession>
<evidence type="ECO:0000313" key="5">
    <source>
        <dbReference type="Proteomes" id="UP001292094"/>
    </source>
</evidence>
<dbReference type="Gene3D" id="1.20.58.2190">
    <property type="match status" value="1"/>
</dbReference>
<evidence type="ECO:0000259" key="3">
    <source>
        <dbReference type="Pfam" id="PF09409"/>
    </source>
</evidence>
<keyword evidence="5" id="KW-1185">Reference proteome</keyword>
<evidence type="ECO:0000256" key="1">
    <source>
        <dbReference type="SAM" id="Coils"/>
    </source>
</evidence>
<dbReference type="GO" id="GO:0005737">
    <property type="term" value="C:cytoplasm"/>
    <property type="evidence" value="ECO:0007669"/>
    <property type="project" value="TreeGrafter"/>
</dbReference>
<dbReference type="PANTHER" id="PTHR23153:SF38">
    <property type="entry name" value="UBX DOMAIN-CONTAINING PROTEIN 6"/>
    <property type="match status" value="1"/>
</dbReference>
<feature type="domain" description="PUB" evidence="3">
    <location>
        <begin position="18"/>
        <end position="78"/>
    </location>
</feature>
<dbReference type="SUPFAM" id="SSF143503">
    <property type="entry name" value="PUG domain-like"/>
    <property type="match status" value="1"/>
</dbReference>
<reference evidence="4" key="1">
    <citation type="submission" date="2023-11" db="EMBL/GenBank/DDBJ databases">
        <title>Genome assemblies of two species of porcelain crab, Petrolisthes cinctipes and Petrolisthes manimaculis (Anomura: Porcellanidae).</title>
        <authorList>
            <person name="Angst P."/>
        </authorList>
    </citation>
    <scope>NUCLEOTIDE SEQUENCE</scope>
    <source>
        <strain evidence="4">PB745_02</strain>
        <tissue evidence="4">Gill</tissue>
    </source>
</reference>
<feature type="region of interest" description="Disordered" evidence="2">
    <location>
        <begin position="160"/>
        <end position="186"/>
    </location>
</feature>
<dbReference type="EMBL" id="JAWZYT010001286">
    <property type="protein sequence ID" value="KAK4313578.1"/>
    <property type="molecule type" value="Genomic_DNA"/>
</dbReference>
<dbReference type="AlphaFoldDB" id="A0AAE1U7Q4"/>
<evidence type="ECO:0000313" key="4">
    <source>
        <dbReference type="EMBL" id="KAK4313578.1"/>
    </source>
</evidence>
<dbReference type="InterPro" id="IPR036339">
    <property type="entry name" value="PUB-like_dom_sf"/>
</dbReference>
<dbReference type="PANTHER" id="PTHR23153">
    <property type="entry name" value="UBX-RELATED"/>
    <property type="match status" value="1"/>
</dbReference>
<dbReference type="Pfam" id="PF09409">
    <property type="entry name" value="PUB"/>
    <property type="match status" value="1"/>
</dbReference>
<dbReference type="CDD" id="cd09212">
    <property type="entry name" value="PUB"/>
    <property type="match status" value="1"/>
</dbReference>
<gene>
    <name evidence="4" type="ORF">Pmani_015088</name>
</gene>
<proteinExistence type="predicted"/>
<keyword evidence="1" id="KW-0175">Coiled coil</keyword>
<sequence length="186" mass="21281">MEDTEAALTLLDGLSSKDRRTCIELMIKLLGNVVRHPDDPKYRSLKVTNKTFVDAVWRHDAGQAVMEASGWQVVGDSVQLPPSFDPTPCLNVLLSNRDVKPAASEWVEETKHLALKSPNTREEELHEKALKEKEKEIAEMKKEMARKSEIARQVREEHRLDMESRRYHNATQGEVKRFHSPAKAEL</sequence>
<feature type="coiled-coil region" evidence="1">
    <location>
        <begin position="123"/>
        <end position="157"/>
    </location>
</feature>
<evidence type="ECO:0000256" key="2">
    <source>
        <dbReference type="SAM" id="MobiDB-lite"/>
    </source>
</evidence>
<organism evidence="4 5">
    <name type="scientific">Petrolisthes manimaculis</name>
    <dbReference type="NCBI Taxonomy" id="1843537"/>
    <lineage>
        <taxon>Eukaryota</taxon>
        <taxon>Metazoa</taxon>
        <taxon>Ecdysozoa</taxon>
        <taxon>Arthropoda</taxon>
        <taxon>Crustacea</taxon>
        <taxon>Multicrustacea</taxon>
        <taxon>Malacostraca</taxon>
        <taxon>Eumalacostraca</taxon>
        <taxon>Eucarida</taxon>
        <taxon>Decapoda</taxon>
        <taxon>Pleocyemata</taxon>
        <taxon>Anomura</taxon>
        <taxon>Galatheoidea</taxon>
        <taxon>Porcellanidae</taxon>
        <taxon>Petrolisthes</taxon>
    </lineage>
</organism>
<comment type="caution">
    <text evidence="4">The sequence shown here is derived from an EMBL/GenBank/DDBJ whole genome shotgun (WGS) entry which is preliminary data.</text>
</comment>
<name>A0AAE1U7Q4_9EUCA</name>
<protein>
    <recommendedName>
        <fullName evidence="3">PUB domain-containing protein</fullName>
    </recommendedName>
</protein>
<feature type="compositionally biased region" description="Basic and acidic residues" evidence="2">
    <location>
        <begin position="174"/>
        <end position="186"/>
    </location>
</feature>
<dbReference type="InterPro" id="IPR018997">
    <property type="entry name" value="PUB_domain"/>
</dbReference>
<dbReference type="Proteomes" id="UP001292094">
    <property type="component" value="Unassembled WGS sequence"/>
</dbReference>